<evidence type="ECO:0000256" key="2">
    <source>
        <dbReference type="ARBA" id="ARBA00006270"/>
    </source>
</evidence>
<dbReference type="InterPro" id="IPR005225">
    <property type="entry name" value="Small_GTP-bd"/>
</dbReference>
<proteinExistence type="inferred from homology"/>
<keyword evidence="6" id="KW-0449">Lipoprotein</keyword>
<protein>
    <submittedName>
        <fullName evidence="9">Uncharacterized protein</fullName>
    </submittedName>
</protein>
<dbReference type="NCBIfam" id="TIGR00231">
    <property type="entry name" value="small_GTP"/>
    <property type="match status" value="1"/>
</dbReference>
<evidence type="ECO:0000313" key="10">
    <source>
        <dbReference type="Proteomes" id="UP001457282"/>
    </source>
</evidence>
<dbReference type="PROSITE" id="PS51419">
    <property type="entry name" value="RAB"/>
    <property type="match status" value="1"/>
</dbReference>
<evidence type="ECO:0000256" key="5">
    <source>
        <dbReference type="ARBA" id="ARBA00023136"/>
    </source>
</evidence>
<dbReference type="GO" id="GO:0003924">
    <property type="term" value="F:GTPase activity"/>
    <property type="evidence" value="ECO:0007669"/>
    <property type="project" value="InterPro"/>
</dbReference>
<reference evidence="9 10" key="1">
    <citation type="journal article" date="2023" name="G3 (Bethesda)">
        <title>A chromosome-length genome assembly and annotation of blackberry (Rubus argutus, cv. 'Hillquist').</title>
        <authorList>
            <person name="Bruna T."/>
            <person name="Aryal R."/>
            <person name="Dudchenko O."/>
            <person name="Sargent D.J."/>
            <person name="Mead D."/>
            <person name="Buti M."/>
            <person name="Cavallini A."/>
            <person name="Hytonen T."/>
            <person name="Andres J."/>
            <person name="Pham M."/>
            <person name="Weisz D."/>
            <person name="Mascagni F."/>
            <person name="Usai G."/>
            <person name="Natali L."/>
            <person name="Bassil N."/>
            <person name="Fernandez G.E."/>
            <person name="Lomsadze A."/>
            <person name="Armour M."/>
            <person name="Olukolu B."/>
            <person name="Poorten T."/>
            <person name="Britton C."/>
            <person name="Davik J."/>
            <person name="Ashrafi H."/>
            <person name="Aiden E.L."/>
            <person name="Borodovsky M."/>
            <person name="Worthington M."/>
        </authorList>
    </citation>
    <scope>NUCLEOTIDE SEQUENCE [LARGE SCALE GENOMIC DNA]</scope>
    <source>
        <strain evidence="9">PI 553951</strain>
    </source>
</reference>
<organism evidence="9 10">
    <name type="scientific">Rubus argutus</name>
    <name type="common">Southern blackberry</name>
    <dbReference type="NCBI Taxonomy" id="59490"/>
    <lineage>
        <taxon>Eukaryota</taxon>
        <taxon>Viridiplantae</taxon>
        <taxon>Streptophyta</taxon>
        <taxon>Embryophyta</taxon>
        <taxon>Tracheophyta</taxon>
        <taxon>Spermatophyta</taxon>
        <taxon>Magnoliopsida</taxon>
        <taxon>eudicotyledons</taxon>
        <taxon>Gunneridae</taxon>
        <taxon>Pentapetalae</taxon>
        <taxon>rosids</taxon>
        <taxon>fabids</taxon>
        <taxon>Rosales</taxon>
        <taxon>Rosaceae</taxon>
        <taxon>Rosoideae</taxon>
        <taxon>Rosoideae incertae sedis</taxon>
        <taxon>Rubus</taxon>
    </lineage>
</organism>
<dbReference type="EMBL" id="JBEDUW010000005">
    <property type="protein sequence ID" value="KAK9927623.1"/>
    <property type="molecule type" value="Genomic_DNA"/>
</dbReference>
<dbReference type="SMART" id="SM00175">
    <property type="entry name" value="RAB"/>
    <property type="match status" value="1"/>
</dbReference>
<dbReference type="FunFam" id="3.40.50.300:FF:000263">
    <property type="entry name" value="Ras-related protein RABB1c"/>
    <property type="match status" value="1"/>
</dbReference>
<dbReference type="SUPFAM" id="SSF52540">
    <property type="entry name" value="P-loop containing nucleoside triphosphate hydrolases"/>
    <property type="match status" value="1"/>
</dbReference>
<evidence type="ECO:0000256" key="6">
    <source>
        <dbReference type="ARBA" id="ARBA00023288"/>
    </source>
</evidence>
<evidence type="ECO:0000313" key="9">
    <source>
        <dbReference type="EMBL" id="KAK9927623.1"/>
    </source>
</evidence>
<dbReference type="CDD" id="cd01866">
    <property type="entry name" value="Rab2"/>
    <property type="match status" value="1"/>
</dbReference>
<evidence type="ECO:0000256" key="7">
    <source>
        <dbReference type="ARBA" id="ARBA00023289"/>
    </source>
</evidence>
<comment type="caution">
    <text evidence="9">The sequence shown here is derived from an EMBL/GenBank/DDBJ whole genome shotgun (WGS) entry which is preliminary data.</text>
</comment>
<dbReference type="PANTHER" id="PTHR47979">
    <property type="entry name" value="DRAB11-RELATED"/>
    <property type="match status" value="1"/>
</dbReference>
<sequence length="214" mass="24076">MTALNLFYDYLFKYIIIGDTGVGKSCMLLQFTDKRFQCVHDVTIGVEFGTRMVTIKGRPIKIQMWDTAGQEAFRSITRSYYRGSSGALLVYDVTRRETFNHLESWLEDARKHANRNMTFMLIGNKSDLADRRVVSKEEGERFAKENGLLFVETSAITAQNIEEAFIQTAAKILQNIQDGVVEVSNESTGIVVGYGQALSGSRDGLLSQTRRCCS</sequence>
<accession>A0AAW1WSK2</accession>
<keyword evidence="10" id="KW-1185">Reference proteome</keyword>
<dbReference type="SMART" id="SM00173">
    <property type="entry name" value="RAS"/>
    <property type="match status" value="1"/>
</dbReference>
<comment type="function">
    <text evidence="8">Intracellular vesicle trafficking and protein transport.</text>
</comment>
<keyword evidence="7" id="KW-0636">Prenylation</keyword>
<keyword evidence="5" id="KW-0472">Membrane</keyword>
<dbReference type="Pfam" id="PF00071">
    <property type="entry name" value="Ras"/>
    <property type="match status" value="1"/>
</dbReference>
<dbReference type="PRINTS" id="PR00449">
    <property type="entry name" value="RASTRNSFRMNG"/>
</dbReference>
<name>A0AAW1WSK2_RUBAR</name>
<evidence type="ECO:0000256" key="8">
    <source>
        <dbReference type="ARBA" id="ARBA00060176"/>
    </source>
</evidence>
<dbReference type="InterPro" id="IPR050209">
    <property type="entry name" value="Rab_GTPases_membrane_traffic"/>
</dbReference>
<dbReference type="SMART" id="SM00174">
    <property type="entry name" value="RHO"/>
    <property type="match status" value="1"/>
</dbReference>
<comment type="subcellular location">
    <subcellularLocation>
        <location evidence="1">Cell membrane</location>
        <topology evidence="1">Lipid-anchor</topology>
        <orientation evidence="1">Cytoplasmic side</orientation>
    </subcellularLocation>
</comment>
<dbReference type="Proteomes" id="UP001457282">
    <property type="component" value="Unassembled WGS sequence"/>
</dbReference>
<keyword evidence="4" id="KW-0342">GTP-binding</keyword>
<dbReference type="Gene3D" id="3.40.50.300">
    <property type="entry name" value="P-loop containing nucleotide triphosphate hydrolases"/>
    <property type="match status" value="1"/>
</dbReference>
<evidence type="ECO:0000256" key="1">
    <source>
        <dbReference type="ARBA" id="ARBA00004342"/>
    </source>
</evidence>
<dbReference type="GO" id="GO:0005886">
    <property type="term" value="C:plasma membrane"/>
    <property type="evidence" value="ECO:0007669"/>
    <property type="project" value="UniProtKB-SubCell"/>
</dbReference>
<evidence type="ECO:0000256" key="4">
    <source>
        <dbReference type="ARBA" id="ARBA00023134"/>
    </source>
</evidence>
<dbReference type="GO" id="GO:0005525">
    <property type="term" value="F:GTP binding"/>
    <property type="evidence" value="ECO:0007669"/>
    <property type="project" value="UniProtKB-KW"/>
</dbReference>
<dbReference type="PROSITE" id="PS51421">
    <property type="entry name" value="RAS"/>
    <property type="match status" value="1"/>
</dbReference>
<dbReference type="InterPro" id="IPR027417">
    <property type="entry name" value="P-loop_NTPase"/>
</dbReference>
<keyword evidence="3" id="KW-0547">Nucleotide-binding</keyword>
<evidence type="ECO:0000256" key="3">
    <source>
        <dbReference type="ARBA" id="ARBA00022741"/>
    </source>
</evidence>
<dbReference type="SMART" id="SM00176">
    <property type="entry name" value="RAN"/>
    <property type="match status" value="1"/>
</dbReference>
<gene>
    <name evidence="9" type="ORF">M0R45_024799</name>
</gene>
<dbReference type="AlphaFoldDB" id="A0AAW1WSK2"/>
<dbReference type="InterPro" id="IPR001806">
    <property type="entry name" value="Small_GTPase"/>
</dbReference>
<comment type="similarity">
    <text evidence="2">Belongs to the small GTPase superfamily. Rab family.</text>
</comment>